<feature type="region of interest" description="Disordered" evidence="1">
    <location>
        <begin position="58"/>
        <end position="94"/>
    </location>
</feature>
<gene>
    <name evidence="2" type="ORF">QBC37DRAFT_417550</name>
</gene>
<organism evidence="2 3">
    <name type="scientific">Rhypophila decipiens</name>
    <dbReference type="NCBI Taxonomy" id="261697"/>
    <lineage>
        <taxon>Eukaryota</taxon>
        <taxon>Fungi</taxon>
        <taxon>Dikarya</taxon>
        <taxon>Ascomycota</taxon>
        <taxon>Pezizomycotina</taxon>
        <taxon>Sordariomycetes</taxon>
        <taxon>Sordariomycetidae</taxon>
        <taxon>Sordariales</taxon>
        <taxon>Naviculisporaceae</taxon>
        <taxon>Rhypophila</taxon>
    </lineage>
</organism>
<evidence type="ECO:0000313" key="2">
    <source>
        <dbReference type="EMBL" id="KAK4216195.1"/>
    </source>
</evidence>
<dbReference type="EMBL" id="MU858071">
    <property type="protein sequence ID" value="KAK4216195.1"/>
    <property type="molecule type" value="Genomic_DNA"/>
</dbReference>
<feature type="region of interest" description="Disordered" evidence="1">
    <location>
        <begin position="134"/>
        <end position="224"/>
    </location>
</feature>
<feature type="compositionally biased region" description="Basic and acidic residues" evidence="1">
    <location>
        <begin position="144"/>
        <end position="168"/>
    </location>
</feature>
<reference evidence="2" key="1">
    <citation type="journal article" date="2023" name="Mol. Phylogenet. Evol.">
        <title>Genome-scale phylogeny and comparative genomics of the fungal order Sordariales.</title>
        <authorList>
            <person name="Hensen N."/>
            <person name="Bonometti L."/>
            <person name="Westerberg I."/>
            <person name="Brannstrom I.O."/>
            <person name="Guillou S."/>
            <person name="Cros-Aarteil S."/>
            <person name="Calhoun S."/>
            <person name="Haridas S."/>
            <person name="Kuo A."/>
            <person name="Mondo S."/>
            <person name="Pangilinan J."/>
            <person name="Riley R."/>
            <person name="LaButti K."/>
            <person name="Andreopoulos B."/>
            <person name="Lipzen A."/>
            <person name="Chen C."/>
            <person name="Yan M."/>
            <person name="Daum C."/>
            <person name="Ng V."/>
            <person name="Clum A."/>
            <person name="Steindorff A."/>
            <person name="Ohm R.A."/>
            <person name="Martin F."/>
            <person name="Silar P."/>
            <person name="Natvig D.O."/>
            <person name="Lalanne C."/>
            <person name="Gautier V."/>
            <person name="Ament-Velasquez S.L."/>
            <person name="Kruys A."/>
            <person name="Hutchinson M.I."/>
            <person name="Powell A.J."/>
            <person name="Barry K."/>
            <person name="Miller A.N."/>
            <person name="Grigoriev I.V."/>
            <person name="Debuchy R."/>
            <person name="Gladieux P."/>
            <person name="Hiltunen Thoren M."/>
            <person name="Johannesson H."/>
        </authorList>
    </citation>
    <scope>NUCLEOTIDE SEQUENCE</scope>
    <source>
        <strain evidence="2">PSN293</strain>
    </source>
</reference>
<proteinExistence type="predicted"/>
<evidence type="ECO:0000256" key="1">
    <source>
        <dbReference type="SAM" id="MobiDB-lite"/>
    </source>
</evidence>
<evidence type="ECO:0000313" key="3">
    <source>
        <dbReference type="Proteomes" id="UP001301769"/>
    </source>
</evidence>
<evidence type="ECO:0008006" key="4">
    <source>
        <dbReference type="Google" id="ProtNLM"/>
    </source>
</evidence>
<name>A0AAN6YCQ6_9PEZI</name>
<accession>A0AAN6YCQ6</accession>
<feature type="compositionally biased region" description="Basic and acidic residues" evidence="1">
    <location>
        <begin position="278"/>
        <end position="288"/>
    </location>
</feature>
<dbReference type="AlphaFoldDB" id="A0AAN6YCQ6"/>
<feature type="region of interest" description="Disordered" evidence="1">
    <location>
        <begin position="34"/>
        <end position="53"/>
    </location>
</feature>
<protein>
    <recommendedName>
        <fullName evidence="4">SWIM-type domain-containing protein</fullName>
    </recommendedName>
</protein>
<dbReference type="Proteomes" id="UP001301769">
    <property type="component" value="Unassembled WGS sequence"/>
</dbReference>
<reference evidence="2" key="2">
    <citation type="submission" date="2023-05" db="EMBL/GenBank/DDBJ databases">
        <authorList>
            <consortium name="Lawrence Berkeley National Laboratory"/>
            <person name="Steindorff A."/>
            <person name="Hensen N."/>
            <person name="Bonometti L."/>
            <person name="Westerberg I."/>
            <person name="Brannstrom I.O."/>
            <person name="Guillou S."/>
            <person name="Cros-Aarteil S."/>
            <person name="Calhoun S."/>
            <person name="Haridas S."/>
            <person name="Kuo A."/>
            <person name="Mondo S."/>
            <person name="Pangilinan J."/>
            <person name="Riley R."/>
            <person name="Labutti K."/>
            <person name="Andreopoulos B."/>
            <person name="Lipzen A."/>
            <person name="Chen C."/>
            <person name="Yanf M."/>
            <person name="Daum C."/>
            <person name="Ng V."/>
            <person name="Clum A."/>
            <person name="Ohm R."/>
            <person name="Martin F."/>
            <person name="Silar P."/>
            <person name="Natvig D."/>
            <person name="Lalanne C."/>
            <person name="Gautier V."/>
            <person name="Ament-Velasquez S.L."/>
            <person name="Kruys A."/>
            <person name="Hutchinson M.I."/>
            <person name="Powell A.J."/>
            <person name="Barry K."/>
            <person name="Miller A.N."/>
            <person name="Grigoriev I.V."/>
            <person name="Debuchy R."/>
            <person name="Gladieux P."/>
            <person name="Thoren M.H."/>
            <person name="Johannesson H."/>
        </authorList>
    </citation>
    <scope>NUCLEOTIDE SEQUENCE</scope>
    <source>
        <strain evidence="2">PSN293</strain>
    </source>
</reference>
<feature type="region of interest" description="Disordered" evidence="1">
    <location>
        <begin position="258"/>
        <end position="338"/>
    </location>
</feature>
<feature type="compositionally biased region" description="Acidic residues" evidence="1">
    <location>
        <begin position="268"/>
        <end position="277"/>
    </location>
</feature>
<feature type="compositionally biased region" description="Basic residues" evidence="1">
    <location>
        <begin position="194"/>
        <end position="207"/>
    </location>
</feature>
<sequence>MTTPQSHSPHLPTSRQLLTSLFNAISDIPLEKSNSRQVGDDINTSDDATRDINEAEEELNKRRRKFSSRRGQVEARGIKTEPGTTTTTTGNILKQVPPSHRHLFITLHVLFPGLVLPALDLLDRGLVGRVILGTGSSSSSSIPTKREQQQQQQQKREAIKKEEDEHQQRGTKKKKEQSVPRFYLVRSAQEKPTSRRRGRGQQWRRQHQRYEDDQEEDDHDMSGGNNNLFLGGSKAYIVRLEAWNCTCPAFAFTASFPIHPRSTGQDGNEQDDDDDDMRDTTGQERETTGDGAGIDQHHHQDSAEDEGERMDLDPPPAELDSDIIMQDGQPPLEAGNSQDTRDTLGWTFGGLTLEQGGGDCPPLCKHLLACLLAEKWNDALGQYVVERQVSKQEMAGIVAEI</sequence>
<comment type="caution">
    <text evidence="2">The sequence shown here is derived from an EMBL/GenBank/DDBJ whole genome shotgun (WGS) entry which is preliminary data.</text>
</comment>
<keyword evidence="3" id="KW-1185">Reference proteome</keyword>